<dbReference type="AlphaFoldDB" id="A0A2K3K876"/>
<reference evidence="2 3" key="2">
    <citation type="journal article" date="2017" name="Front. Plant Sci.">
        <title>Gene Classification and Mining of Molecular Markers Useful in Red Clover (Trifolium pratense) Breeding.</title>
        <authorList>
            <person name="Istvanek J."/>
            <person name="Dluhosova J."/>
            <person name="Dluhos P."/>
            <person name="Patkova L."/>
            <person name="Nedelnik J."/>
            <person name="Repkova J."/>
        </authorList>
    </citation>
    <scope>NUCLEOTIDE SEQUENCE [LARGE SCALE GENOMIC DNA]</scope>
    <source>
        <strain evidence="3">cv. Tatra</strain>
        <tissue evidence="2">Young leaves</tissue>
    </source>
</reference>
<feature type="compositionally biased region" description="Basic and acidic residues" evidence="1">
    <location>
        <begin position="84"/>
        <end position="104"/>
    </location>
</feature>
<comment type="caution">
    <text evidence="2">The sequence shown here is derived from an EMBL/GenBank/DDBJ whole genome shotgun (WGS) entry which is preliminary data.</text>
</comment>
<feature type="non-terminal residue" evidence="2">
    <location>
        <position position="1"/>
    </location>
</feature>
<reference evidence="2 3" key="1">
    <citation type="journal article" date="2014" name="Am. J. Bot.">
        <title>Genome assembly and annotation for red clover (Trifolium pratense; Fabaceae).</title>
        <authorList>
            <person name="Istvanek J."/>
            <person name="Jaros M."/>
            <person name="Krenek A."/>
            <person name="Repkova J."/>
        </authorList>
    </citation>
    <scope>NUCLEOTIDE SEQUENCE [LARGE SCALE GENOMIC DNA]</scope>
    <source>
        <strain evidence="3">cv. Tatra</strain>
        <tissue evidence="2">Young leaves</tissue>
    </source>
</reference>
<dbReference type="EMBL" id="ASHM01148130">
    <property type="protein sequence ID" value="PNX62479.1"/>
    <property type="molecule type" value="Genomic_DNA"/>
</dbReference>
<gene>
    <name evidence="2" type="ORF">L195_g061165</name>
</gene>
<accession>A0A2K3K876</accession>
<dbReference type="Proteomes" id="UP000236291">
    <property type="component" value="Unassembled WGS sequence"/>
</dbReference>
<evidence type="ECO:0000313" key="3">
    <source>
        <dbReference type="Proteomes" id="UP000236291"/>
    </source>
</evidence>
<name>A0A2K3K876_TRIPR</name>
<proteinExistence type="predicted"/>
<protein>
    <submittedName>
        <fullName evidence="2">Uncharacterized protein</fullName>
    </submittedName>
</protein>
<feature type="non-terminal residue" evidence="2">
    <location>
        <position position="137"/>
    </location>
</feature>
<sequence length="137" mass="15593">RSFIERFNREAVQVETTDDMKKYLLQRGLRPNSDFAKAVGIEKPRTFSDLLLKSQAYIQYEEQQAADAARYGRAGNSQPAPRSNAEHSSRGGGRQRGERPRETRGPPSTFSNYTPLNRTRDEIWKEVNSAEFNKAGI</sequence>
<evidence type="ECO:0000256" key="1">
    <source>
        <dbReference type="SAM" id="MobiDB-lite"/>
    </source>
</evidence>
<feature type="region of interest" description="Disordered" evidence="1">
    <location>
        <begin position="64"/>
        <end position="121"/>
    </location>
</feature>
<evidence type="ECO:0000313" key="2">
    <source>
        <dbReference type="EMBL" id="PNX62479.1"/>
    </source>
</evidence>
<organism evidence="2 3">
    <name type="scientific">Trifolium pratense</name>
    <name type="common">Red clover</name>
    <dbReference type="NCBI Taxonomy" id="57577"/>
    <lineage>
        <taxon>Eukaryota</taxon>
        <taxon>Viridiplantae</taxon>
        <taxon>Streptophyta</taxon>
        <taxon>Embryophyta</taxon>
        <taxon>Tracheophyta</taxon>
        <taxon>Spermatophyta</taxon>
        <taxon>Magnoliopsida</taxon>
        <taxon>eudicotyledons</taxon>
        <taxon>Gunneridae</taxon>
        <taxon>Pentapetalae</taxon>
        <taxon>rosids</taxon>
        <taxon>fabids</taxon>
        <taxon>Fabales</taxon>
        <taxon>Fabaceae</taxon>
        <taxon>Papilionoideae</taxon>
        <taxon>50 kb inversion clade</taxon>
        <taxon>NPAAA clade</taxon>
        <taxon>Hologalegina</taxon>
        <taxon>IRL clade</taxon>
        <taxon>Trifolieae</taxon>
        <taxon>Trifolium</taxon>
    </lineage>
</organism>